<accession>A0A4P7PRV3</accession>
<dbReference type="Proteomes" id="UP000296862">
    <property type="component" value="Chromosome"/>
</dbReference>
<dbReference type="InterPro" id="IPR026444">
    <property type="entry name" value="Secre_tail"/>
</dbReference>
<evidence type="ECO:0000313" key="3">
    <source>
        <dbReference type="EMBL" id="QBZ97346.1"/>
    </source>
</evidence>
<dbReference type="InterPro" id="IPR036691">
    <property type="entry name" value="Endo/exonu/phosph_ase_sf"/>
</dbReference>
<evidence type="ECO:0000259" key="2">
    <source>
        <dbReference type="Pfam" id="PF18962"/>
    </source>
</evidence>
<dbReference type="KEGG" id="fsn:GS03_00834"/>
<dbReference type="OrthoDB" id="5500612at2"/>
<dbReference type="NCBIfam" id="NF038128">
    <property type="entry name" value="choice_anch_J"/>
    <property type="match status" value="1"/>
</dbReference>
<organism evidence="3 4">
    <name type="scientific">Flavobacterium sangjuense</name>
    <dbReference type="NCBI Taxonomy" id="2518177"/>
    <lineage>
        <taxon>Bacteria</taxon>
        <taxon>Pseudomonadati</taxon>
        <taxon>Bacteroidota</taxon>
        <taxon>Flavobacteriia</taxon>
        <taxon>Flavobacteriales</taxon>
        <taxon>Flavobacteriaceae</taxon>
        <taxon>Flavobacterium</taxon>
    </lineage>
</organism>
<keyword evidence="1" id="KW-0732">Signal</keyword>
<dbReference type="AlphaFoldDB" id="A0A4P7PRV3"/>
<dbReference type="EMBL" id="CP038810">
    <property type="protein sequence ID" value="QBZ97346.1"/>
    <property type="molecule type" value="Genomic_DNA"/>
</dbReference>
<dbReference type="Gene3D" id="3.60.10.10">
    <property type="entry name" value="Endonuclease/exonuclease/phosphatase"/>
    <property type="match status" value="1"/>
</dbReference>
<dbReference type="SUPFAM" id="SSF56219">
    <property type="entry name" value="DNase I-like"/>
    <property type="match status" value="1"/>
</dbReference>
<gene>
    <name evidence="3" type="ORF">GS03_00834</name>
</gene>
<sequence length="574" mass="62912">MLLLENSQDHSGLFFTTMKKCIRLSLVLILSAFGSGQLNAQITILDQSMLTQASFNTFTPVSVIGAQDWYFGSSTYGAVCSGYYSAQNHENEDWLISPNLNLAGTNNTKLTFSHTRGSTPFVNVGVAEGWYKVFATANYSGDPATTAWIELTGVNQAITVGWQFVSSGELIIPEAAKSANSRIAFRYQSSATQSATWEIKNVKVTADAPVNPNTSEFKITNWNTEWLGCTAFGPTDENLQFSNVAAAMLAMDSDIYCIQEVSNLLTNPSIPALVAIMGSDVWEGRIVYPNAYDCEQRQGIIYKKARVQYVYSAMLSSGSPAQGNSYYYNWSSGRYPARYDVNLVSGANLIPLSIINIHAKAEDGDAGSYTRRLGGSEALKTILDGTGYNTRNLVLIGDFNDYLVGTTSSNCSCTDSPYKNFMDDVTNYIPTTQYLNDAHWNHPLIENIILSNELSSNYVMNSSAQEVAAAQSISDYYNTTSDHLPVSARFQFSTLATPSYSVPTSFTIYPNPVAAELTFEGTAPEDDAAIILYDLAGRKMRFEKTNTHSLNVATLPSGIYILKVGNKFGRFVKN</sequence>
<dbReference type="NCBIfam" id="TIGR04183">
    <property type="entry name" value="Por_Secre_tail"/>
    <property type="match status" value="1"/>
</dbReference>
<reference evidence="3 4" key="1">
    <citation type="submission" date="2019-04" db="EMBL/GenBank/DDBJ databases">
        <title>Flavobacterium sp. GS03.</title>
        <authorList>
            <person name="Kim H."/>
        </authorList>
    </citation>
    <scope>NUCLEOTIDE SEQUENCE [LARGE SCALE GENOMIC DNA]</scope>
    <source>
        <strain evidence="3 4">GS03</strain>
    </source>
</reference>
<keyword evidence="4" id="KW-1185">Reference proteome</keyword>
<dbReference type="Pfam" id="PF18962">
    <property type="entry name" value="Por_Secre_tail"/>
    <property type="match status" value="1"/>
</dbReference>
<feature type="domain" description="Secretion system C-terminal sorting" evidence="2">
    <location>
        <begin position="508"/>
        <end position="569"/>
    </location>
</feature>
<protein>
    <recommendedName>
        <fullName evidence="2">Secretion system C-terminal sorting domain-containing protein</fullName>
    </recommendedName>
</protein>
<evidence type="ECO:0000256" key="1">
    <source>
        <dbReference type="ARBA" id="ARBA00022729"/>
    </source>
</evidence>
<evidence type="ECO:0000313" key="4">
    <source>
        <dbReference type="Proteomes" id="UP000296862"/>
    </source>
</evidence>
<proteinExistence type="predicted"/>
<name>A0A4P7PRV3_9FLAO</name>
<dbReference type="Gene3D" id="2.60.120.200">
    <property type="match status" value="1"/>
</dbReference>